<dbReference type="InterPro" id="IPR001789">
    <property type="entry name" value="Sig_transdc_resp-reg_receiver"/>
</dbReference>
<evidence type="ECO:0000256" key="9">
    <source>
        <dbReference type="ARBA" id="ARBA00022777"/>
    </source>
</evidence>
<evidence type="ECO:0000256" key="14">
    <source>
        <dbReference type="ARBA" id="ARBA00064003"/>
    </source>
</evidence>
<evidence type="ECO:0000313" key="23">
    <source>
        <dbReference type="EMBL" id="SLN64790.1"/>
    </source>
</evidence>
<dbReference type="EC" id="2.7.13.3" evidence="3"/>
<evidence type="ECO:0000259" key="20">
    <source>
        <dbReference type="PROSITE" id="PS50110"/>
    </source>
</evidence>
<evidence type="ECO:0000256" key="13">
    <source>
        <dbReference type="ARBA" id="ARBA00023136"/>
    </source>
</evidence>
<dbReference type="CDD" id="cd00082">
    <property type="entry name" value="HisKA"/>
    <property type="match status" value="1"/>
</dbReference>
<dbReference type="Pfam" id="PF12860">
    <property type="entry name" value="PAS_7"/>
    <property type="match status" value="1"/>
</dbReference>
<dbReference type="CDD" id="cd06225">
    <property type="entry name" value="HAMP"/>
    <property type="match status" value="1"/>
</dbReference>
<keyword evidence="24" id="KW-1185">Reference proteome</keyword>
<dbReference type="RefSeq" id="WP_085819194.1">
    <property type="nucleotide sequence ID" value="NZ_FWFU01000006.1"/>
</dbReference>
<feature type="modified residue" description="Phosphohistidine" evidence="16">
    <location>
        <position position="998"/>
    </location>
</feature>
<feature type="modified residue" description="4-aspartylphosphate" evidence="17">
    <location>
        <position position="857"/>
    </location>
</feature>
<evidence type="ECO:0000256" key="10">
    <source>
        <dbReference type="ARBA" id="ARBA00022840"/>
    </source>
</evidence>
<dbReference type="FunFam" id="3.30.565.10:FF:000010">
    <property type="entry name" value="Sensor histidine kinase RcsC"/>
    <property type="match status" value="1"/>
</dbReference>
<dbReference type="SUPFAM" id="SSF55785">
    <property type="entry name" value="PYP-like sensor domain (PAS domain)"/>
    <property type="match status" value="1"/>
</dbReference>
<sequence>MSRMPILARIVLLSTVLLAFLIATNTFLSSRLSRNAEAISDGATAIRVLTHANSASTHFGDLKYWLSDLAVSLLMRSETNALAAREDLEADLEFLEPYAPERVAAIRSEIEPYVRQGFQAVEAYTNDQRVLGNSLVAKGHIHIQRIDTELSALVNELEDLAVATSDVAFDEATQAVRVSSGLVVAAGLVGTLLTLLVVGSLRRPLHRLMGAMDEITAGNLEVELPEPGRDEIGLMARTLGMFRDSLAERERLAAAHDKADAEVRRIKVQLTEAIEAINEGFALFDAEDRLVICNQRYKEMYAQIGLDIEPGVSFAEITRHVSQSGIVDASDPACWLEARIAQHRDPAEPFEQRRSDGTWMRISERPTEAGGIVGVFTDITQDKAREAKLEELVNSLEEARDIALKSTVAKSQFLANMSHEIRTPMNGVIGMSNLLLETELDPEQRDFARTINDSAESLLTIINDILDYSKVEAGKLDLEIRSFNLRDCVEGALDLVAMAAGRKGLDLAYYIEPATPTAIVTDATRLRQILLNLLNNAIKFTEQGDVVLTVGADPEVDPGEGLCGLLFTVRDTGIGIPKERQEALFESFSQVDASTTRRYGGTGLGLAISKRLVELMGGRIWVQSEPGEGATFHFNLTVPVGADAGEINFNEARPDLDGKSVLIVDDNATNRDLLSRQVANWSMRPICAEGPEEALRVLAGGRRFHVGILDMHMPEMDGIDLALRLRSEPATHDLPLILLSSLGQAVDHDREKLDRVGFSDVLSKPVKPSPLLNALVSLFAGKPMRVIEPMQRKSTAFDATMAERLPLRILLADDNATNLKLGRMILKRLGYGSDVAGNGLEVLDAVARQTYDVVLMDIEMPEMDGIEATRRILADYPEDTRPKIIAVTANAMDGDRERFFEAGMSGYVSKPIRVEALVEALRQVCGKAPAEALAPDAPEEPAEFDPAALDLLLETIGGDRESLAELIDSFLEESPDLVSRIAMAAEARDIEALRQAAHTLKSSAKDFGAERLSQQCREIEAGCRAQNLDVAVALAARVPDLYSSAERALRQSRTG</sequence>
<dbReference type="AlphaFoldDB" id="A0A1X6ZXW5"/>
<feature type="domain" description="Histidine kinase" evidence="19">
    <location>
        <begin position="416"/>
        <end position="640"/>
    </location>
</feature>
<keyword evidence="12" id="KW-0902">Two-component regulatory system</keyword>
<dbReference type="InterPro" id="IPR036641">
    <property type="entry name" value="HPT_dom_sf"/>
</dbReference>
<dbReference type="PROSITE" id="PS50110">
    <property type="entry name" value="RESPONSE_REGULATORY"/>
    <property type="match status" value="2"/>
</dbReference>
<feature type="transmembrane region" description="Helical" evidence="18">
    <location>
        <begin position="182"/>
        <end position="201"/>
    </location>
</feature>
<keyword evidence="10" id="KW-0067">ATP-binding</keyword>
<evidence type="ECO:0000256" key="7">
    <source>
        <dbReference type="ARBA" id="ARBA00022692"/>
    </source>
</evidence>
<evidence type="ECO:0000313" key="24">
    <source>
        <dbReference type="Proteomes" id="UP000193207"/>
    </source>
</evidence>
<dbReference type="OrthoDB" id="9801651at2"/>
<dbReference type="PROSITE" id="PS50885">
    <property type="entry name" value="HAMP"/>
    <property type="match status" value="1"/>
</dbReference>
<name>A0A1X6ZXW5_9RHOB</name>
<evidence type="ECO:0000256" key="2">
    <source>
        <dbReference type="ARBA" id="ARBA00004651"/>
    </source>
</evidence>
<dbReference type="Gene3D" id="3.30.450.20">
    <property type="entry name" value="PAS domain"/>
    <property type="match status" value="1"/>
</dbReference>
<dbReference type="SUPFAM" id="SSF47384">
    <property type="entry name" value="Homodimeric domain of signal transducing histidine kinase"/>
    <property type="match status" value="1"/>
</dbReference>
<dbReference type="Pfam" id="PF00072">
    <property type="entry name" value="Response_reg"/>
    <property type="match status" value="2"/>
</dbReference>
<keyword evidence="4" id="KW-1003">Cell membrane</keyword>
<dbReference type="PANTHER" id="PTHR45339">
    <property type="entry name" value="HYBRID SIGNAL TRANSDUCTION HISTIDINE KINASE J"/>
    <property type="match status" value="1"/>
</dbReference>
<dbReference type="Pfam" id="PF01627">
    <property type="entry name" value="Hpt"/>
    <property type="match status" value="1"/>
</dbReference>
<keyword evidence="5 17" id="KW-0597">Phosphoprotein</keyword>
<protein>
    <recommendedName>
        <fullName evidence="15">Sensory/regulatory protein RpfC</fullName>
        <ecNumber evidence="3">2.7.13.3</ecNumber>
    </recommendedName>
</protein>
<dbReference type="InterPro" id="IPR004358">
    <property type="entry name" value="Sig_transdc_His_kin-like_C"/>
</dbReference>
<evidence type="ECO:0000259" key="22">
    <source>
        <dbReference type="PROSITE" id="PS50894"/>
    </source>
</evidence>
<dbReference type="InterPro" id="IPR003661">
    <property type="entry name" value="HisK_dim/P_dom"/>
</dbReference>
<dbReference type="SUPFAM" id="SSF47226">
    <property type="entry name" value="Histidine-containing phosphotransfer domain, HPT domain"/>
    <property type="match status" value="1"/>
</dbReference>
<dbReference type="SUPFAM" id="SSF158472">
    <property type="entry name" value="HAMP domain-like"/>
    <property type="match status" value="1"/>
</dbReference>
<feature type="domain" description="Response regulatory" evidence="20">
    <location>
        <begin position="660"/>
        <end position="779"/>
    </location>
</feature>
<evidence type="ECO:0000256" key="16">
    <source>
        <dbReference type="PROSITE-ProRule" id="PRU00110"/>
    </source>
</evidence>
<evidence type="ECO:0000256" key="3">
    <source>
        <dbReference type="ARBA" id="ARBA00012438"/>
    </source>
</evidence>
<dbReference type="PROSITE" id="PS50894">
    <property type="entry name" value="HPT"/>
    <property type="match status" value="1"/>
</dbReference>
<evidence type="ECO:0000256" key="1">
    <source>
        <dbReference type="ARBA" id="ARBA00000085"/>
    </source>
</evidence>
<dbReference type="Gene3D" id="3.30.565.10">
    <property type="entry name" value="Histidine kinase-like ATPase, C-terminal domain"/>
    <property type="match status" value="1"/>
</dbReference>
<organism evidence="23 24">
    <name type="scientific">Roseovarius halotolerans</name>
    <dbReference type="NCBI Taxonomy" id="505353"/>
    <lineage>
        <taxon>Bacteria</taxon>
        <taxon>Pseudomonadati</taxon>
        <taxon>Pseudomonadota</taxon>
        <taxon>Alphaproteobacteria</taxon>
        <taxon>Rhodobacterales</taxon>
        <taxon>Roseobacteraceae</taxon>
        <taxon>Roseovarius</taxon>
    </lineage>
</organism>
<dbReference type="CDD" id="cd00088">
    <property type="entry name" value="HPT"/>
    <property type="match status" value="1"/>
</dbReference>
<dbReference type="GO" id="GO:0005524">
    <property type="term" value="F:ATP binding"/>
    <property type="evidence" value="ECO:0007669"/>
    <property type="project" value="UniProtKB-KW"/>
</dbReference>
<evidence type="ECO:0000256" key="17">
    <source>
        <dbReference type="PROSITE-ProRule" id="PRU00169"/>
    </source>
</evidence>
<dbReference type="InterPro" id="IPR036097">
    <property type="entry name" value="HisK_dim/P_sf"/>
</dbReference>
<evidence type="ECO:0000256" key="12">
    <source>
        <dbReference type="ARBA" id="ARBA00023012"/>
    </source>
</evidence>
<feature type="modified residue" description="4-aspartylphosphate" evidence="17">
    <location>
        <position position="710"/>
    </location>
</feature>
<feature type="domain" description="Response regulatory" evidence="20">
    <location>
        <begin position="808"/>
        <end position="925"/>
    </location>
</feature>
<dbReference type="InterPro" id="IPR011006">
    <property type="entry name" value="CheY-like_superfamily"/>
</dbReference>
<dbReference type="Gene3D" id="1.10.287.130">
    <property type="match status" value="1"/>
</dbReference>
<dbReference type="InterPro" id="IPR003660">
    <property type="entry name" value="HAMP_dom"/>
</dbReference>
<keyword evidence="9 23" id="KW-0418">Kinase</keyword>
<dbReference type="Pfam" id="PF00512">
    <property type="entry name" value="HisKA"/>
    <property type="match status" value="1"/>
</dbReference>
<dbReference type="SUPFAM" id="SSF55874">
    <property type="entry name" value="ATPase domain of HSP90 chaperone/DNA topoisomerase II/histidine kinase"/>
    <property type="match status" value="1"/>
</dbReference>
<dbReference type="Pfam" id="PF02518">
    <property type="entry name" value="HATPase_c"/>
    <property type="match status" value="1"/>
</dbReference>
<dbReference type="PANTHER" id="PTHR45339:SF1">
    <property type="entry name" value="HYBRID SIGNAL TRANSDUCTION HISTIDINE KINASE J"/>
    <property type="match status" value="1"/>
</dbReference>
<dbReference type="InterPro" id="IPR035965">
    <property type="entry name" value="PAS-like_dom_sf"/>
</dbReference>
<dbReference type="GO" id="GO:0005886">
    <property type="term" value="C:plasma membrane"/>
    <property type="evidence" value="ECO:0007669"/>
    <property type="project" value="UniProtKB-SubCell"/>
</dbReference>
<evidence type="ECO:0000256" key="11">
    <source>
        <dbReference type="ARBA" id="ARBA00022989"/>
    </source>
</evidence>
<evidence type="ECO:0000256" key="4">
    <source>
        <dbReference type="ARBA" id="ARBA00022475"/>
    </source>
</evidence>
<comment type="subcellular location">
    <subcellularLocation>
        <location evidence="2">Cell membrane</location>
        <topology evidence="2">Multi-pass membrane protein</topology>
    </subcellularLocation>
</comment>
<dbReference type="InterPro" id="IPR008207">
    <property type="entry name" value="Sig_transdc_His_kin_Hpt_dom"/>
</dbReference>
<dbReference type="Gene3D" id="3.40.50.2300">
    <property type="match status" value="2"/>
</dbReference>
<evidence type="ECO:0000256" key="6">
    <source>
        <dbReference type="ARBA" id="ARBA00022679"/>
    </source>
</evidence>
<feature type="domain" description="HPt" evidence="22">
    <location>
        <begin position="959"/>
        <end position="1055"/>
    </location>
</feature>
<evidence type="ECO:0000256" key="15">
    <source>
        <dbReference type="ARBA" id="ARBA00068150"/>
    </source>
</evidence>
<comment type="subunit">
    <text evidence="14">At low DSF concentrations, interacts with RpfF.</text>
</comment>
<evidence type="ECO:0000256" key="5">
    <source>
        <dbReference type="ARBA" id="ARBA00022553"/>
    </source>
</evidence>
<dbReference type="FunFam" id="1.10.287.130:FF:000002">
    <property type="entry name" value="Two-component osmosensing histidine kinase"/>
    <property type="match status" value="1"/>
</dbReference>
<evidence type="ECO:0000256" key="8">
    <source>
        <dbReference type="ARBA" id="ARBA00022741"/>
    </source>
</evidence>
<dbReference type="PRINTS" id="PR00344">
    <property type="entry name" value="BCTRLSENSOR"/>
</dbReference>
<gene>
    <name evidence="23" type="primary">barA_2</name>
    <name evidence="23" type="ORF">ROH8110_03636</name>
</gene>
<proteinExistence type="predicted"/>
<keyword evidence="7 18" id="KW-0812">Transmembrane</keyword>
<dbReference type="CDD" id="cd16922">
    <property type="entry name" value="HATPase_EvgS-ArcB-TorS-like"/>
    <property type="match status" value="1"/>
</dbReference>
<evidence type="ECO:0000259" key="21">
    <source>
        <dbReference type="PROSITE" id="PS50885"/>
    </source>
</evidence>
<dbReference type="InterPro" id="IPR005467">
    <property type="entry name" value="His_kinase_dom"/>
</dbReference>
<keyword evidence="6 23" id="KW-0808">Transferase</keyword>
<reference evidence="23 24" key="1">
    <citation type="submission" date="2017-03" db="EMBL/GenBank/DDBJ databases">
        <authorList>
            <person name="Afonso C.L."/>
            <person name="Miller P.J."/>
            <person name="Scott M.A."/>
            <person name="Spackman E."/>
            <person name="Goraichik I."/>
            <person name="Dimitrov K.M."/>
            <person name="Suarez D.L."/>
            <person name="Swayne D.E."/>
        </authorList>
    </citation>
    <scope>NUCLEOTIDE SEQUENCE [LARGE SCALE GENOMIC DNA]</scope>
    <source>
        <strain evidence="23 24">CECT 8110</strain>
    </source>
</reference>
<dbReference type="SMART" id="SM00304">
    <property type="entry name" value="HAMP"/>
    <property type="match status" value="1"/>
</dbReference>
<keyword evidence="8" id="KW-0547">Nucleotide-binding</keyword>
<evidence type="ECO:0000259" key="19">
    <source>
        <dbReference type="PROSITE" id="PS50109"/>
    </source>
</evidence>
<comment type="catalytic activity">
    <reaction evidence="1">
        <text>ATP + protein L-histidine = ADP + protein N-phospho-L-histidine.</text>
        <dbReference type="EC" id="2.7.13.3"/>
    </reaction>
</comment>
<dbReference type="GO" id="GO:0000155">
    <property type="term" value="F:phosphorelay sensor kinase activity"/>
    <property type="evidence" value="ECO:0007669"/>
    <property type="project" value="InterPro"/>
</dbReference>
<dbReference type="SUPFAM" id="SSF52172">
    <property type="entry name" value="CheY-like"/>
    <property type="match status" value="2"/>
</dbReference>
<keyword evidence="11 18" id="KW-1133">Transmembrane helix</keyword>
<feature type="domain" description="HAMP" evidence="21">
    <location>
        <begin position="199"/>
        <end position="251"/>
    </location>
</feature>
<dbReference type="Gene3D" id="1.20.120.160">
    <property type="entry name" value="HPT domain"/>
    <property type="match status" value="1"/>
</dbReference>
<dbReference type="InterPro" id="IPR003594">
    <property type="entry name" value="HATPase_dom"/>
</dbReference>
<dbReference type="SMART" id="SM00388">
    <property type="entry name" value="HisKA"/>
    <property type="match status" value="1"/>
</dbReference>
<accession>A0A1X6ZXW5</accession>
<dbReference type="PROSITE" id="PS50109">
    <property type="entry name" value="HIS_KIN"/>
    <property type="match status" value="1"/>
</dbReference>
<dbReference type="Gene3D" id="6.10.340.10">
    <property type="match status" value="1"/>
</dbReference>
<dbReference type="CDD" id="cd17546">
    <property type="entry name" value="REC_hyHK_CKI1_RcsC-like"/>
    <property type="match status" value="1"/>
</dbReference>
<dbReference type="SMART" id="SM00448">
    <property type="entry name" value="REC"/>
    <property type="match status" value="2"/>
</dbReference>
<dbReference type="InterPro" id="IPR036890">
    <property type="entry name" value="HATPase_C_sf"/>
</dbReference>
<dbReference type="SMART" id="SM00387">
    <property type="entry name" value="HATPase_c"/>
    <property type="match status" value="1"/>
</dbReference>
<dbReference type="Proteomes" id="UP000193207">
    <property type="component" value="Unassembled WGS sequence"/>
</dbReference>
<keyword evidence="13 18" id="KW-0472">Membrane</keyword>
<dbReference type="EMBL" id="FWFU01000006">
    <property type="protein sequence ID" value="SLN64790.1"/>
    <property type="molecule type" value="Genomic_DNA"/>
</dbReference>
<evidence type="ECO:0000256" key="18">
    <source>
        <dbReference type="SAM" id="Phobius"/>
    </source>
</evidence>
<dbReference type="Pfam" id="PF00672">
    <property type="entry name" value="HAMP"/>
    <property type="match status" value="1"/>
</dbReference>